<comment type="caution">
    <text evidence="7">The sequence shown here is derived from an EMBL/GenBank/DDBJ whole genome shotgun (WGS) entry which is preliminary data.</text>
</comment>
<reference evidence="7" key="2">
    <citation type="submission" date="2020-09" db="EMBL/GenBank/DDBJ databases">
        <authorList>
            <person name="Sun Q."/>
            <person name="Zhou Y."/>
        </authorList>
    </citation>
    <scope>NUCLEOTIDE SEQUENCE</scope>
    <source>
        <strain evidence="7">CGMCC 1.15320</strain>
    </source>
</reference>
<dbReference type="InterPro" id="IPR052165">
    <property type="entry name" value="Membrane_assoc_protease"/>
</dbReference>
<dbReference type="PANTHER" id="PTHR33507">
    <property type="entry name" value="INNER MEMBRANE PROTEIN YBBJ"/>
    <property type="match status" value="1"/>
</dbReference>
<feature type="transmembrane region" description="Helical" evidence="5">
    <location>
        <begin position="12"/>
        <end position="43"/>
    </location>
</feature>
<keyword evidence="2 5" id="KW-0812">Transmembrane</keyword>
<dbReference type="EMBL" id="BMIF01000004">
    <property type="protein sequence ID" value="GGA64219.1"/>
    <property type="molecule type" value="Genomic_DNA"/>
</dbReference>
<evidence type="ECO:0000259" key="6">
    <source>
        <dbReference type="Pfam" id="PF01957"/>
    </source>
</evidence>
<dbReference type="AlphaFoldDB" id="A0A916RNU4"/>
<evidence type="ECO:0000256" key="4">
    <source>
        <dbReference type="ARBA" id="ARBA00023136"/>
    </source>
</evidence>
<name>A0A916RNU4_9HYPH</name>
<evidence type="ECO:0000256" key="3">
    <source>
        <dbReference type="ARBA" id="ARBA00022989"/>
    </source>
</evidence>
<dbReference type="GO" id="GO:0005886">
    <property type="term" value="C:plasma membrane"/>
    <property type="evidence" value="ECO:0007669"/>
    <property type="project" value="TreeGrafter"/>
</dbReference>
<dbReference type="Gene3D" id="2.40.50.140">
    <property type="entry name" value="Nucleic acid-binding proteins"/>
    <property type="match status" value="1"/>
</dbReference>
<reference evidence="7" key="1">
    <citation type="journal article" date="2014" name="Int. J. Syst. Evol. Microbiol.">
        <title>Complete genome sequence of Corynebacterium casei LMG S-19264T (=DSM 44701T), isolated from a smear-ripened cheese.</title>
        <authorList>
            <consortium name="US DOE Joint Genome Institute (JGI-PGF)"/>
            <person name="Walter F."/>
            <person name="Albersmeier A."/>
            <person name="Kalinowski J."/>
            <person name="Ruckert C."/>
        </authorList>
    </citation>
    <scope>NUCLEOTIDE SEQUENCE</scope>
    <source>
        <strain evidence="7">CGMCC 1.15320</strain>
    </source>
</reference>
<keyword evidence="4 5" id="KW-0472">Membrane</keyword>
<evidence type="ECO:0000256" key="1">
    <source>
        <dbReference type="ARBA" id="ARBA00004141"/>
    </source>
</evidence>
<organism evidence="7 8">
    <name type="scientific">Nitratireductor aestuarii</name>
    <dbReference type="NCBI Taxonomy" id="1735103"/>
    <lineage>
        <taxon>Bacteria</taxon>
        <taxon>Pseudomonadati</taxon>
        <taxon>Pseudomonadota</taxon>
        <taxon>Alphaproteobacteria</taxon>
        <taxon>Hyphomicrobiales</taxon>
        <taxon>Phyllobacteriaceae</taxon>
        <taxon>Nitratireductor</taxon>
    </lineage>
</organism>
<sequence length="153" mass="16766">MIISTLSDLGAWNWMLLGAILLALEIIIPGVFLLWIGIAALITGALSLQLWSMEIWSWQVQVIVFLVLSLVSVVVGKRWSDRAAAQSTDEPLLNMRAAQLIGRTAVLDHPIQEGRGRIRLDDTVWRVSGPDLPAGSRVKVVSVHGTELHVEAV</sequence>
<dbReference type="InterPro" id="IPR002810">
    <property type="entry name" value="NfeD-like_C"/>
</dbReference>
<protein>
    <submittedName>
        <fullName evidence="7">Membrane protein</fullName>
    </submittedName>
</protein>
<keyword evidence="3 5" id="KW-1133">Transmembrane helix</keyword>
<dbReference type="PANTHER" id="PTHR33507:SF3">
    <property type="entry name" value="INNER MEMBRANE PROTEIN YBBJ"/>
    <property type="match status" value="1"/>
</dbReference>
<accession>A0A916RNU4</accession>
<evidence type="ECO:0000256" key="2">
    <source>
        <dbReference type="ARBA" id="ARBA00022692"/>
    </source>
</evidence>
<proteinExistence type="predicted"/>
<evidence type="ECO:0000313" key="8">
    <source>
        <dbReference type="Proteomes" id="UP000636264"/>
    </source>
</evidence>
<feature type="transmembrane region" description="Helical" evidence="5">
    <location>
        <begin position="55"/>
        <end position="75"/>
    </location>
</feature>
<comment type="subcellular location">
    <subcellularLocation>
        <location evidence="1">Membrane</location>
        <topology evidence="1">Multi-pass membrane protein</topology>
    </subcellularLocation>
</comment>
<evidence type="ECO:0000256" key="5">
    <source>
        <dbReference type="SAM" id="Phobius"/>
    </source>
</evidence>
<feature type="domain" description="NfeD-like C-terminal" evidence="6">
    <location>
        <begin position="98"/>
        <end position="151"/>
    </location>
</feature>
<keyword evidence="8" id="KW-1185">Reference proteome</keyword>
<dbReference type="InterPro" id="IPR012340">
    <property type="entry name" value="NA-bd_OB-fold"/>
</dbReference>
<dbReference type="Proteomes" id="UP000636264">
    <property type="component" value="Unassembled WGS sequence"/>
</dbReference>
<evidence type="ECO:0000313" key="7">
    <source>
        <dbReference type="EMBL" id="GGA64219.1"/>
    </source>
</evidence>
<dbReference type="RefSeq" id="WP_188720673.1">
    <property type="nucleotide sequence ID" value="NZ_BMIF01000004.1"/>
</dbReference>
<gene>
    <name evidence="7" type="ORF">GCM10011385_17580</name>
</gene>
<dbReference type="Pfam" id="PF01957">
    <property type="entry name" value="NfeD"/>
    <property type="match status" value="1"/>
</dbReference>